<organism evidence="1 2">
    <name type="scientific">Candidatus Uhrbacteria bacterium GW2011_GWA2_52_8d</name>
    <dbReference type="NCBI Taxonomy" id="1618979"/>
    <lineage>
        <taxon>Bacteria</taxon>
        <taxon>Candidatus Uhriibacteriota</taxon>
    </lineage>
</organism>
<comment type="caution">
    <text evidence="1">The sequence shown here is derived from an EMBL/GenBank/DDBJ whole genome shotgun (WGS) entry which is preliminary data.</text>
</comment>
<gene>
    <name evidence="1" type="ORF">UY76_C0004G0016</name>
</gene>
<protein>
    <submittedName>
        <fullName evidence="1">Uncharacterized protein</fullName>
    </submittedName>
</protein>
<name>A0A0G2AL78_9BACT</name>
<evidence type="ECO:0000313" key="2">
    <source>
        <dbReference type="Proteomes" id="UP000034054"/>
    </source>
</evidence>
<dbReference type="EMBL" id="LCRH01000004">
    <property type="protein sequence ID" value="KKW33384.1"/>
    <property type="molecule type" value="Genomic_DNA"/>
</dbReference>
<dbReference type="AlphaFoldDB" id="A0A0G2AL78"/>
<proteinExistence type="predicted"/>
<accession>A0A0G2AL78</accession>
<reference evidence="1 2" key="1">
    <citation type="journal article" date="2015" name="Nature">
        <title>rRNA introns, odd ribosomes, and small enigmatic genomes across a large radiation of phyla.</title>
        <authorList>
            <person name="Brown C.T."/>
            <person name="Hug L.A."/>
            <person name="Thomas B.C."/>
            <person name="Sharon I."/>
            <person name="Castelle C.J."/>
            <person name="Singh A."/>
            <person name="Wilkins M.J."/>
            <person name="Williams K.H."/>
            <person name="Banfield J.F."/>
        </authorList>
    </citation>
    <scope>NUCLEOTIDE SEQUENCE [LARGE SCALE GENOMIC DNA]</scope>
</reference>
<sequence>MDIMDPRAGRRVDWDELLCGEIPIIGRDFELLERLADLELYRGPMGTMERDGDDLLFQPVIVVVWRHDDPDQHIARPLRETAPRVRLTDHHLVEMPDLMLLVIDRVLQHPLYCLHAPGNNITPPNLFGITPSD</sequence>
<evidence type="ECO:0000313" key="1">
    <source>
        <dbReference type="EMBL" id="KKW33384.1"/>
    </source>
</evidence>
<dbReference type="Proteomes" id="UP000034054">
    <property type="component" value="Unassembled WGS sequence"/>
</dbReference>